<reference evidence="1" key="1">
    <citation type="submission" date="2021-01" db="EMBL/GenBank/DDBJ databases">
        <title>Chromosome-level genome assembly of a human fungal pathogen reveals clustering of transcriptionally co-regulated genes.</title>
        <authorList>
            <person name="Voorhies M."/>
            <person name="Cohen S."/>
            <person name="Shea T.P."/>
            <person name="Petrus S."/>
            <person name="Munoz J.F."/>
            <person name="Poplawski S."/>
            <person name="Goldman W.E."/>
            <person name="Michael T."/>
            <person name="Cuomo C.A."/>
            <person name="Sil A."/>
            <person name="Beyhan S."/>
        </authorList>
    </citation>
    <scope>NUCLEOTIDE SEQUENCE</scope>
    <source>
        <strain evidence="1">H88</strain>
    </source>
</reference>
<accession>A0A8A1LMW4</accession>
<proteinExistence type="predicted"/>
<sequence>MYLSAEVLERRFCFYHGNAELVLIILPLTAIHPSLPNPKLPTHPLHDWHMTCIKHNPYGAYPHPLQAIIVSPSSLMSAARVRTSLPACLPAYITPSMLHNSFYKRV</sequence>
<gene>
    <name evidence="1" type="ORF">I7I53_03578</name>
</gene>
<name>A0A8A1LMW4_AJEC8</name>
<evidence type="ECO:0000313" key="2">
    <source>
        <dbReference type="Proteomes" id="UP000663419"/>
    </source>
</evidence>
<evidence type="ECO:0000313" key="1">
    <source>
        <dbReference type="EMBL" id="QSS55638.1"/>
    </source>
</evidence>
<dbReference type="EMBL" id="CP069105">
    <property type="protein sequence ID" value="QSS55638.1"/>
    <property type="molecule type" value="Genomic_DNA"/>
</dbReference>
<dbReference type="Proteomes" id="UP000663419">
    <property type="component" value="Chromosome 4"/>
</dbReference>
<dbReference type="VEuPathDB" id="FungiDB:I7I53_03578"/>
<organism evidence="1 2">
    <name type="scientific">Ajellomyces capsulatus (strain H88)</name>
    <name type="common">Darling's disease fungus</name>
    <name type="synonym">Histoplasma capsulatum</name>
    <dbReference type="NCBI Taxonomy" id="544711"/>
    <lineage>
        <taxon>Eukaryota</taxon>
        <taxon>Fungi</taxon>
        <taxon>Dikarya</taxon>
        <taxon>Ascomycota</taxon>
        <taxon>Pezizomycotina</taxon>
        <taxon>Eurotiomycetes</taxon>
        <taxon>Eurotiomycetidae</taxon>
        <taxon>Onygenales</taxon>
        <taxon>Ajellomycetaceae</taxon>
        <taxon>Histoplasma</taxon>
    </lineage>
</organism>
<protein>
    <submittedName>
        <fullName evidence="1">Uncharacterized protein</fullName>
    </submittedName>
</protein>
<dbReference type="AlphaFoldDB" id="A0A8A1LMW4"/>